<dbReference type="GO" id="GO:0006355">
    <property type="term" value="P:regulation of DNA-templated transcription"/>
    <property type="evidence" value="ECO:0007669"/>
    <property type="project" value="InterPro"/>
</dbReference>
<sequence>MVPLARTVCRLSRRVWGDHQAVCLVGRSPALTHLLEKIAKVAPFSEPVLLLGESGTGKELLAKALYLLSPRRSGPFIPVNCPQFEDANLTVSELFGHKKGSFTGAIADRKGAFELATGGVIFLDEVADLHLSAQVMLLRTLASGEFQALGDSKVRRSDVRVVAATNRPLESLRLGDRFREDLYFRLRYFRLQVPPLRERGDDWLDLVAFTLHCLATKHGVEKVFSPQAMDVLSRHRWPGNVRELISVVTMGYAMAEGRTIEPEHFIELLGEDPAPRRRLEDELVRQLVEKGDFWHLVHDAFLNRDLNRTQVQHIIRWGLAHSGNSYKRLLQLFHLREADYQRFMDFLRHHQLKPQ</sequence>
<dbReference type="InterPro" id="IPR027417">
    <property type="entry name" value="P-loop_NTPase"/>
</dbReference>
<evidence type="ECO:0000259" key="3">
    <source>
        <dbReference type="PROSITE" id="PS50045"/>
    </source>
</evidence>
<dbReference type="STRING" id="1312852.EG19_04930"/>
<keyword evidence="2" id="KW-0067">ATP-binding</keyword>
<dbReference type="AlphaFoldDB" id="A0A062XVX7"/>
<dbReference type="InterPro" id="IPR058031">
    <property type="entry name" value="AAA_lid_NorR"/>
</dbReference>
<dbReference type="InterPro" id="IPR002078">
    <property type="entry name" value="Sigma_54_int"/>
</dbReference>
<dbReference type="CDD" id="cd00009">
    <property type="entry name" value="AAA"/>
    <property type="match status" value="1"/>
</dbReference>
<evidence type="ECO:0000256" key="1">
    <source>
        <dbReference type="ARBA" id="ARBA00022741"/>
    </source>
</evidence>
<accession>A0A062XVX7</accession>
<proteinExistence type="predicted"/>
<dbReference type="InterPro" id="IPR003593">
    <property type="entry name" value="AAA+_ATPase"/>
</dbReference>
<dbReference type="EMBL" id="JMFG01000020">
    <property type="protein sequence ID" value="KDA53549.1"/>
    <property type="molecule type" value="Genomic_DNA"/>
</dbReference>
<keyword evidence="5" id="KW-1185">Reference proteome</keyword>
<organism evidence="4 5">
    <name type="scientific">Thermoanaerobaculum aquaticum</name>
    <dbReference type="NCBI Taxonomy" id="1312852"/>
    <lineage>
        <taxon>Bacteria</taxon>
        <taxon>Pseudomonadati</taxon>
        <taxon>Acidobacteriota</taxon>
        <taxon>Thermoanaerobaculia</taxon>
        <taxon>Thermoanaerobaculales</taxon>
        <taxon>Thermoanaerobaculaceae</taxon>
        <taxon>Thermoanaerobaculum</taxon>
    </lineage>
</organism>
<dbReference type="Gene3D" id="1.10.8.60">
    <property type="match status" value="1"/>
</dbReference>
<dbReference type="Proteomes" id="UP000027284">
    <property type="component" value="Unassembled WGS sequence"/>
</dbReference>
<dbReference type="Pfam" id="PF25601">
    <property type="entry name" value="AAA_lid_14"/>
    <property type="match status" value="1"/>
</dbReference>
<comment type="caution">
    <text evidence="4">The sequence shown here is derived from an EMBL/GenBank/DDBJ whole genome shotgun (WGS) entry which is preliminary data.</text>
</comment>
<protein>
    <recommendedName>
        <fullName evidence="3">Sigma-54 factor interaction domain-containing protein</fullName>
    </recommendedName>
</protein>
<feature type="domain" description="Sigma-54 factor interaction" evidence="3">
    <location>
        <begin position="24"/>
        <end position="253"/>
    </location>
</feature>
<dbReference type="PROSITE" id="PS00675">
    <property type="entry name" value="SIGMA54_INTERACT_1"/>
    <property type="match status" value="1"/>
</dbReference>
<dbReference type="InterPro" id="IPR025662">
    <property type="entry name" value="Sigma_54_int_dom_ATP-bd_1"/>
</dbReference>
<evidence type="ECO:0000256" key="2">
    <source>
        <dbReference type="ARBA" id="ARBA00022840"/>
    </source>
</evidence>
<dbReference type="PANTHER" id="PTHR32071">
    <property type="entry name" value="TRANSCRIPTIONAL REGULATORY PROTEIN"/>
    <property type="match status" value="1"/>
</dbReference>
<keyword evidence="1" id="KW-0547">Nucleotide-binding</keyword>
<evidence type="ECO:0000313" key="4">
    <source>
        <dbReference type="EMBL" id="KDA53549.1"/>
    </source>
</evidence>
<gene>
    <name evidence="4" type="ORF">EG19_04930</name>
</gene>
<dbReference type="PROSITE" id="PS50045">
    <property type="entry name" value="SIGMA54_INTERACT_4"/>
    <property type="match status" value="1"/>
</dbReference>
<evidence type="ECO:0000313" key="5">
    <source>
        <dbReference type="Proteomes" id="UP000027284"/>
    </source>
</evidence>
<dbReference type="SMART" id="SM00382">
    <property type="entry name" value="AAA"/>
    <property type="match status" value="1"/>
</dbReference>
<dbReference type="GO" id="GO:0005524">
    <property type="term" value="F:ATP binding"/>
    <property type="evidence" value="ECO:0007669"/>
    <property type="project" value="UniProtKB-KW"/>
</dbReference>
<dbReference type="SUPFAM" id="SSF52540">
    <property type="entry name" value="P-loop containing nucleoside triphosphate hydrolases"/>
    <property type="match status" value="1"/>
</dbReference>
<name>A0A062XVX7_9BACT</name>
<reference evidence="4 5" key="1">
    <citation type="submission" date="2014-04" db="EMBL/GenBank/DDBJ databases">
        <title>The Genome Sequence of Thermoanaerobaculum aquaticum MP-01, The First Cultivated Group 23 Acidobacterium.</title>
        <authorList>
            <person name="Stamps B.W."/>
            <person name="Losey N.A."/>
            <person name="Lawson P.A."/>
            <person name="Stevenson B.S."/>
        </authorList>
    </citation>
    <scope>NUCLEOTIDE SEQUENCE [LARGE SCALE GENOMIC DNA]</scope>
    <source>
        <strain evidence="4 5">MP-01</strain>
    </source>
</reference>
<dbReference type="FunFam" id="3.40.50.300:FF:000006">
    <property type="entry name" value="DNA-binding transcriptional regulator NtrC"/>
    <property type="match status" value="1"/>
</dbReference>
<dbReference type="Gene3D" id="3.40.50.300">
    <property type="entry name" value="P-loop containing nucleotide triphosphate hydrolases"/>
    <property type="match status" value="1"/>
</dbReference>
<dbReference type="Pfam" id="PF00158">
    <property type="entry name" value="Sigma54_activat"/>
    <property type="match status" value="1"/>
</dbReference>